<evidence type="ECO:0000313" key="1">
    <source>
        <dbReference type="EMBL" id="KAK9824612.1"/>
    </source>
</evidence>
<proteinExistence type="predicted"/>
<dbReference type="EMBL" id="JALJOR010000002">
    <property type="protein sequence ID" value="KAK9824612.1"/>
    <property type="molecule type" value="Genomic_DNA"/>
</dbReference>
<accession>A0AAW1QU62</accession>
<protein>
    <submittedName>
        <fullName evidence="1">Uncharacterized protein</fullName>
    </submittedName>
</protein>
<sequence>MGQLYEQAEHVVVLPQGLGLPSFSPGRLSTRMTAAKRNKECVCSVGQNWQDLKPGAGCGNRFIGEVDQDAHAHLFSFDREALLYAISAQGTGPHYGHGMLSAKLRSARRGMTTAEEHQFYEVASGSTASVYALLDGSALVLDGKLGVVELHSQVEIGTLHYSKLVEQGAVAARLQRETGINHFGQTANEWTLREVAMLMRGWQTMFDRDRVLCTLGLLAADGLALDNLEDASDADFALTRDVVSLVELGSYDITDLVTKAKVRRRAALACLGNVAGNYTKIGMVLIDPDATVVEGVQKAEKVCIS</sequence>
<gene>
    <name evidence="1" type="ORF">WJX72_011717</name>
</gene>
<dbReference type="AlphaFoldDB" id="A0AAW1QU62"/>
<comment type="caution">
    <text evidence="1">The sequence shown here is derived from an EMBL/GenBank/DDBJ whole genome shotgun (WGS) entry which is preliminary data.</text>
</comment>
<dbReference type="Proteomes" id="UP001489004">
    <property type="component" value="Unassembled WGS sequence"/>
</dbReference>
<evidence type="ECO:0000313" key="2">
    <source>
        <dbReference type="Proteomes" id="UP001489004"/>
    </source>
</evidence>
<keyword evidence="2" id="KW-1185">Reference proteome</keyword>
<name>A0AAW1QU62_9CHLO</name>
<organism evidence="1 2">
    <name type="scientific">[Myrmecia] bisecta</name>
    <dbReference type="NCBI Taxonomy" id="41462"/>
    <lineage>
        <taxon>Eukaryota</taxon>
        <taxon>Viridiplantae</taxon>
        <taxon>Chlorophyta</taxon>
        <taxon>core chlorophytes</taxon>
        <taxon>Trebouxiophyceae</taxon>
        <taxon>Trebouxiales</taxon>
        <taxon>Trebouxiaceae</taxon>
        <taxon>Myrmecia</taxon>
    </lineage>
</organism>
<reference evidence="1 2" key="1">
    <citation type="journal article" date="2024" name="Nat. Commun.">
        <title>Phylogenomics reveals the evolutionary origins of lichenization in chlorophyte algae.</title>
        <authorList>
            <person name="Puginier C."/>
            <person name="Libourel C."/>
            <person name="Otte J."/>
            <person name="Skaloud P."/>
            <person name="Haon M."/>
            <person name="Grisel S."/>
            <person name="Petersen M."/>
            <person name="Berrin J.G."/>
            <person name="Delaux P.M."/>
            <person name="Dal Grande F."/>
            <person name="Keller J."/>
        </authorList>
    </citation>
    <scope>NUCLEOTIDE SEQUENCE [LARGE SCALE GENOMIC DNA]</scope>
    <source>
        <strain evidence="1 2">SAG 2043</strain>
    </source>
</reference>